<reference evidence="1" key="1">
    <citation type="journal article" date="2020" name="New Phytol.">
        <title>Comparative genomics reveals dynamic genome evolution in host specialist ectomycorrhizal fungi.</title>
        <authorList>
            <person name="Lofgren L.A."/>
            <person name="Nguyen N.H."/>
            <person name="Vilgalys R."/>
            <person name="Ruytinx J."/>
            <person name="Liao H.L."/>
            <person name="Branco S."/>
            <person name="Kuo A."/>
            <person name="LaButti K."/>
            <person name="Lipzen A."/>
            <person name="Andreopoulos W."/>
            <person name="Pangilinan J."/>
            <person name="Riley R."/>
            <person name="Hundley H."/>
            <person name="Na H."/>
            <person name="Barry K."/>
            <person name="Grigoriev I.V."/>
            <person name="Stajich J.E."/>
            <person name="Kennedy P.G."/>
        </authorList>
    </citation>
    <scope>NUCLEOTIDE SEQUENCE</scope>
    <source>
        <strain evidence="1">MN1</strain>
    </source>
</reference>
<comment type="caution">
    <text evidence="1">The sequence shown here is derived from an EMBL/GenBank/DDBJ whole genome shotgun (WGS) entry which is preliminary data.</text>
</comment>
<dbReference type="AlphaFoldDB" id="A0A9P7JEZ6"/>
<keyword evidence="2" id="KW-1185">Reference proteome</keyword>
<sequence>IRWVLGHLGIHRNEEVDKHTKLAVESRQHSSPPKKLPKYLHRSVLPLSILVLKEVHHKETQSCWECHWCKSPRYNCMHQINPKLMQHSFIKL</sequence>
<name>A0A9P7JEZ6_9AGAM</name>
<protein>
    <recommendedName>
        <fullName evidence="3">RNase H type-1 domain-containing protein</fullName>
    </recommendedName>
</protein>
<dbReference type="RefSeq" id="XP_041194500.1">
    <property type="nucleotide sequence ID" value="XM_041329472.1"/>
</dbReference>
<accession>A0A9P7JEZ6</accession>
<dbReference type="GeneID" id="64623489"/>
<dbReference type="Proteomes" id="UP000807769">
    <property type="component" value="Unassembled WGS sequence"/>
</dbReference>
<evidence type="ECO:0008006" key="3">
    <source>
        <dbReference type="Google" id="ProtNLM"/>
    </source>
</evidence>
<dbReference type="OrthoDB" id="3265515at2759"/>
<proteinExistence type="predicted"/>
<gene>
    <name evidence="1" type="ORF">BJ212DRAFT_1228673</name>
</gene>
<evidence type="ECO:0000313" key="1">
    <source>
        <dbReference type="EMBL" id="KAG1818628.1"/>
    </source>
</evidence>
<dbReference type="EMBL" id="JABBWG010000011">
    <property type="protein sequence ID" value="KAG1818628.1"/>
    <property type="molecule type" value="Genomic_DNA"/>
</dbReference>
<feature type="non-terminal residue" evidence="1">
    <location>
        <position position="1"/>
    </location>
</feature>
<evidence type="ECO:0000313" key="2">
    <source>
        <dbReference type="Proteomes" id="UP000807769"/>
    </source>
</evidence>
<feature type="non-terminal residue" evidence="1">
    <location>
        <position position="92"/>
    </location>
</feature>
<organism evidence="1 2">
    <name type="scientific">Suillus subaureus</name>
    <dbReference type="NCBI Taxonomy" id="48587"/>
    <lineage>
        <taxon>Eukaryota</taxon>
        <taxon>Fungi</taxon>
        <taxon>Dikarya</taxon>
        <taxon>Basidiomycota</taxon>
        <taxon>Agaricomycotina</taxon>
        <taxon>Agaricomycetes</taxon>
        <taxon>Agaricomycetidae</taxon>
        <taxon>Boletales</taxon>
        <taxon>Suillineae</taxon>
        <taxon>Suillaceae</taxon>
        <taxon>Suillus</taxon>
    </lineage>
</organism>